<dbReference type="RefSeq" id="WP_003082143.1">
    <property type="nucleotide sequence ID" value="NZ_AEUW02000001.1"/>
</dbReference>
<feature type="domain" description="HTH tetR-type" evidence="3">
    <location>
        <begin position="7"/>
        <end position="67"/>
    </location>
</feature>
<dbReference type="Gene3D" id="1.10.357.10">
    <property type="entry name" value="Tetracycline Repressor, domain 2"/>
    <property type="match status" value="1"/>
</dbReference>
<feature type="DNA-binding region" description="H-T-H motif" evidence="2">
    <location>
        <begin position="30"/>
        <end position="49"/>
    </location>
</feature>
<dbReference type="OrthoDB" id="9780824at2"/>
<dbReference type="GO" id="GO:0006355">
    <property type="term" value="P:regulation of DNA-templated transcription"/>
    <property type="evidence" value="ECO:0007669"/>
    <property type="project" value="UniProtKB-ARBA"/>
</dbReference>
<evidence type="ECO:0000256" key="2">
    <source>
        <dbReference type="PROSITE-ProRule" id="PRU00335"/>
    </source>
</evidence>
<dbReference type="GO" id="GO:0003677">
    <property type="term" value="F:DNA binding"/>
    <property type="evidence" value="ECO:0007669"/>
    <property type="project" value="UniProtKB-UniRule"/>
</dbReference>
<evidence type="ECO:0000313" key="5">
    <source>
        <dbReference type="Proteomes" id="UP000003573"/>
    </source>
</evidence>
<dbReference type="PRINTS" id="PR00455">
    <property type="entry name" value="HTHTETR"/>
</dbReference>
<protein>
    <submittedName>
        <fullName evidence="4">Transcriptional regulator, TetR family</fullName>
    </submittedName>
</protein>
<dbReference type="InterPro" id="IPR001647">
    <property type="entry name" value="HTH_TetR"/>
</dbReference>
<evidence type="ECO:0000256" key="1">
    <source>
        <dbReference type="ARBA" id="ARBA00023125"/>
    </source>
</evidence>
<dbReference type="STRING" id="764298.STRMA_0356"/>
<organism evidence="4 5">
    <name type="scientific">Streptococcus macacae NCTC 11558</name>
    <dbReference type="NCBI Taxonomy" id="764298"/>
    <lineage>
        <taxon>Bacteria</taxon>
        <taxon>Bacillati</taxon>
        <taxon>Bacillota</taxon>
        <taxon>Bacilli</taxon>
        <taxon>Lactobacillales</taxon>
        <taxon>Streptococcaceae</taxon>
        <taxon>Streptococcus</taxon>
    </lineage>
</organism>
<dbReference type="InterPro" id="IPR050109">
    <property type="entry name" value="HTH-type_TetR-like_transc_reg"/>
</dbReference>
<dbReference type="PANTHER" id="PTHR30055:SF222">
    <property type="entry name" value="REGULATORY PROTEIN"/>
    <property type="match status" value="1"/>
</dbReference>
<evidence type="ECO:0000259" key="3">
    <source>
        <dbReference type="PROSITE" id="PS50977"/>
    </source>
</evidence>
<dbReference type="AlphaFoldDB" id="G5JYU2"/>
<dbReference type="SUPFAM" id="SSF46689">
    <property type="entry name" value="Homeodomain-like"/>
    <property type="match status" value="1"/>
</dbReference>
<proteinExistence type="predicted"/>
<dbReference type="PANTHER" id="PTHR30055">
    <property type="entry name" value="HTH-TYPE TRANSCRIPTIONAL REGULATOR RUTR"/>
    <property type="match status" value="1"/>
</dbReference>
<name>G5JYU2_9STRE</name>
<keyword evidence="5" id="KW-1185">Reference proteome</keyword>
<reference evidence="4 5" key="1">
    <citation type="journal article" date="2014" name="Int. J. Syst. Evol. Microbiol.">
        <title>Phylogenomics and the dynamic genome evolution of the genus Streptococcus.</title>
        <authorList>
            <consortium name="The Broad Institute Genome Sequencing Platform"/>
            <person name="Richards V.P."/>
            <person name="Palmer S.R."/>
            <person name="Pavinski Bitar P.D."/>
            <person name="Qin X."/>
            <person name="Weinstock G.M."/>
            <person name="Highlander S.K."/>
            <person name="Town C.D."/>
            <person name="Burne R.A."/>
            <person name="Stanhope M.J."/>
        </authorList>
    </citation>
    <scope>NUCLEOTIDE SEQUENCE [LARGE SCALE GENOMIC DNA]</scope>
    <source>
        <strain evidence="4 5">NCTC 11558</strain>
    </source>
</reference>
<evidence type="ECO:0000313" key="4">
    <source>
        <dbReference type="EMBL" id="EHJ53211.1"/>
    </source>
</evidence>
<dbReference type="PROSITE" id="PS50977">
    <property type="entry name" value="HTH_TETR_2"/>
    <property type="match status" value="1"/>
</dbReference>
<dbReference type="Proteomes" id="UP000003573">
    <property type="component" value="Unassembled WGS sequence"/>
</dbReference>
<sequence>MARPKSEEKQLAILNATSFLIARYGLTGSPTSLIAKQAGVSEGTIFHYFSNKEKLLNQLYLHIKSQLASDLKQILKEDYSFKDYLWHIWEAYIRWGCRNPNDSKTLNQLLNAGILSPVTLEQVKTVLPQLDIGLTTSEEKRFGQENDFVEALFIALATTTIEFSIAQPKKKTVYLDRGFSLLWKMYENDTSS</sequence>
<gene>
    <name evidence="4" type="ORF">STRMA_0356</name>
</gene>
<dbReference type="Pfam" id="PF00440">
    <property type="entry name" value="TetR_N"/>
    <property type="match status" value="1"/>
</dbReference>
<accession>G5JYU2</accession>
<dbReference type="EMBL" id="AEUW02000001">
    <property type="protein sequence ID" value="EHJ53211.1"/>
    <property type="molecule type" value="Genomic_DNA"/>
</dbReference>
<dbReference type="InterPro" id="IPR009057">
    <property type="entry name" value="Homeodomain-like_sf"/>
</dbReference>
<dbReference type="eggNOG" id="COG1309">
    <property type="taxonomic scope" value="Bacteria"/>
</dbReference>
<comment type="caution">
    <text evidence="4">The sequence shown here is derived from an EMBL/GenBank/DDBJ whole genome shotgun (WGS) entry which is preliminary data.</text>
</comment>
<keyword evidence="1 2" id="KW-0238">DNA-binding</keyword>